<reference evidence="1" key="1">
    <citation type="submission" date="2019-12" db="EMBL/GenBank/DDBJ databases">
        <title>Genome sequencing and annotation of Brassica cretica.</title>
        <authorList>
            <person name="Studholme D.J."/>
            <person name="Sarris P.F."/>
        </authorList>
    </citation>
    <scope>NUCLEOTIDE SEQUENCE</scope>
    <source>
        <strain evidence="1">PFS-001/15</strain>
        <tissue evidence="1">Leaf</tissue>
    </source>
</reference>
<sequence length="130" mass="14662">MTEKPLINHKFDQIEDAERPRHVAPGGRSGCWERPQVVAVGRRSRLVRCSQIDTTRATSGCRCGEVALGARSNFTLSLLEVALKRKWRATSGSRSGKVAPKRKWRASSWRRSVRVAPMHCSSNDHLNHLF</sequence>
<proteinExistence type="predicted"/>
<name>A0A8S9FVL4_BRACR</name>
<gene>
    <name evidence="1" type="ORF">F2Q68_00021733</name>
</gene>
<organism evidence="1 2">
    <name type="scientific">Brassica cretica</name>
    <name type="common">Mustard</name>
    <dbReference type="NCBI Taxonomy" id="69181"/>
    <lineage>
        <taxon>Eukaryota</taxon>
        <taxon>Viridiplantae</taxon>
        <taxon>Streptophyta</taxon>
        <taxon>Embryophyta</taxon>
        <taxon>Tracheophyta</taxon>
        <taxon>Spermatophyta</taxon>
        <taxon>Magnoliopsida</taxon>
        <taxon>eudicotyledons</taxon>
        <taxon>Gunneridae</taxon>
        <taxon>Pentapetalae</taxon>
        <taxon>rosids</taxon>
        <taxon>malvids</taxon>
        <taxon>Brassicales</taxon>
        <taxon>Brassicaceae</taxon>
        <taxon>Brassiceae</taxon>
        <taxon>Brassica</taxon>
    </lineage>
</organism>
<dbReference type="EMBL" id="QGKW02002228">
    <property type="protein sequence ID" value="KAF2537995.1"/>
    <property type="molecule type" value="Genomic_DNA"/>
</dbReference>
<accession>A0A8S9FVL4</accession>
<dbReference type="Proteomes" id="UP000712281">
    <property type="component" value="Unassembled WGS sequence"/>
</dbReference>
<comment type="caution">
    <text evidence="1">The sequence shown here is derived from an EMBL/GenBank/DDBJ whole genome shotgun (WGS) entry which is preliminary data.</text>
</comment>
<protein>
    <submittedName>
        <fullName evidence="1">Uncharacterized protein</fullName>
    </submittedName>
</protein>
<evidence type="ECO:0000313" key="2">
    <source>
        <dbReference type="Proteomes" id="UP000712281"/>
    </source>
</evidence>
<dbReference type="AlphaFoldDB" id="A0A8S9FVL4"/>
<evidence type="ECO:0000313" key="1">
    <source>
        <dbReference type="EMBL" id="KAF2537995.1"/>
    </source>
</evidence>